<sequence length="850" mass="93262">MDSEDGELFVKQLATFVRTHEKALANALQMRRQSRHGPSQSVSTIQPLQSTTSLPLPERPSTSASTSSALATALSLGSLSFASHSPKSTRLALTPHHLFYLLSRFEDLGINVGPMKVRLENLHDSTTSANYVSFLSPSQRTKSRGSDAVSIQSVSSIRSVMSGMSALWNSFGIGSSIAAARNEKQKAAIQADLKYLYSAFTKIPCLRLAPDWRAKLIRGYEEFPFDSAVPLYVFKNLQALEVSGIDFRQFFGWDRVAEQIRSLTLKNASIEDPADILIDIVLDDMDKRRRRSAKAQTTPIGAYAHASSPRRSPTATEMHRPSLVPTTPERRNTVADLNIGSVGNESTESLSPHGSRRASVVRLEADEPGSPNQSGRPRSHSPKRPASSRHHSTSTRGLHKVKRSGSGSSHSSLSDSWHNPRNSASNLLTTSVLPSSKWRFLKHLSLADNSLTIVPAASLVPLANTLNSLDLSTNLFTQIPDSLATLTALRALNLSHCMIDSLHSLLRNPLPAISALNLRCNRLSSIAGIEKLYPLERLDLRENRITDPMELARLTGIPDIREIWVEGNPFTRTHRDYRITIFNLFRQTPGFTEDIIIDASGPTSAERRYLVDRVAVPAAVPVVKPTLPELPVVDVSKPAIIHDGPRQPAVLRKERPARPTPKAVTSETNTSSTRKRRTPKRRIVDLATNERTAMEPSQSTIIAASAEHIPTSVSPENNYRISQPPEKQEIPSKVLGELTPSTTLNPPSMPRVDTNCVSKPIPPSTTLEPRHPWGDLEDWDAGGEIYRQRIEALRDKVGNGYLSVLDEENWDASRPAFRATDFGPASPIHPGPVTSRIPSAPAIHSGGALV</sequence>
<feature type="region of interest" description="Disordered" evidence="5">
    <location>
        <begin position="821"/>
        <end position="850"/>
    </location>
</feature>
<feature type="region of interest" description="Disordered" evidence="5">
    <location>
        <begin position="643"/>
        <end position="681"/>
    </location>
</feature>
<dbReference type="GO" id="GO:0005737">
    <property type="term" value="C:cytoplasm"/>
    <property type="evidence" value="ECO:0007669"/>
    <property type="project" value="UniProtKB-SubCell"/>
</dbReference>
<feature type="region of interest" description="Disordered" evidence="5">
    <location>
        <begin position="290"/>
        <end position="333"/>
    </location>
</feature>
<evidence type="ECO:0000313" key="7">
    <source>
        <dbReference type="Proteomes" id="UP000054516"/>
    </source>
</evidence>
<dbReference type="InterPro" id="IPR032675">
    <property type="entry name" value="LRR_dom_sf"/>
</dbReference>
<gene>
    <name evidence="6" type="ORF">SAMD00023353_5600270</name>
</gene>
<proteinExistence type="predicted"/>
<dbReference type="OrthoDB" id="676979at2759"/>
<evidence type="ECO:0000256" key="4">
    <source>
        <dbReference type="ARBA" id="ARBA00022737"/>
    </source>
</evidence>
<accession>A0A1W2TRM6</accession>
<dbReference type="PANTHER" id="PTHR15454:SF69">
    <property type="entry name" value="SERINE_THREONINE-PROTEIN KINASE 11-INTERACTING PROTEIN"/>
    <property type="match status" value="1"/>
</dbReference>
<feature type="region of interest" description="Disordered" evidence="5">
    <location>
        <begin position="29"/>
        <end position="67"/>
    </location>
</feature>
<dbReference type="PANTHER" id="PTHR15454">
    <property type="entry name" value="NISCHARIN RELATED"/>
    <property type="match status" value="1"/>
</dbReference>
<dbReference type="EMBL" id="DF977501">
    <property type="protein sequence ID" value="GAP91129.1"/>
    <property type="molecule type" value="Genomic_DNA"/>
</dbReference>
<dbReference type="PROSITE" id="PS51450">
    <property type="entry name" value="LRR"/>
    <property type="match status" value="2"/>
</dbReference>
<dbReference type="Pfam" id="PF13855">
    <property type="entry name" value="LRR_8"/>
    <property type="match status" value="1"/>
</dbReference>
<keyword evidence="4" id="KW-0677">Repeat</keyword>
<name>A0A1W2TRM6_ROSNE</name>
<dbReference type="Proteomes" id="UP000054516">
    <property type="component" value="Unassembled WGS sequence"/>
</dbReference>
<feature type="compositionally biased region" description="Basic residues" evidence="5">
    <location>
        <begin position="377"/>
        <end position="403"/>
    </location>
</feature>
<evidence type="ECO:0000256" key="1">
    <source>
        <dbReference type="ARBA" id="ARBA00004496"/>
    </source>
</evidence>
<dbReference type="OMA" id="RQDFGNT"/>
<keyword evidence="7" id="KW-1185">Reference proteome</keyword>
<dbReference type="InterPro" id="IPR001611">
    <property type="entry name" value="Leu-rich_rpt"/>
</dbReference>
<evidence type="ECO:0000256" key="3">
    <source>
        <dbReference type="ARBA" id="ARBA00022614"/>
    </source>
</evidence>
<feature type="compositionally biased region" description="Polar residues" evidence="5">
    <location>
        <begin position="36"/>
        <end position="54"/>
    </location>
</feature>
<organism evidence="6">
    <name type="scientific">Rosellinia necatrix</name>
    <name type="common">White root-rot fungus</name>
    <dbReference type="NCBI Taxonomy" id="77044"/>
    <lineage>
        <taxon>Eukaryota</taxon>
        <taxon>Fungi</taxon>
        <taxon>Dikarya</taxon>
        <taxon>Ascomycota</taxon>
        <taxon>Pezizomycotina</taxon>
        <taxon>Sordariomycetes</taxon>
        <taxon>Xylariomycetidae</taxon>
        <taxon>Xylariales</taxon>
        <taxon>Xylariaceae</taxon>
        <taxon>Rosellinia</taxon>
    </lineage>
</organism>
<keyword evidence="2" id="KW-0963">Cytoplasm</keyword>
<evidence type="ECO:0000256" key="5">
    <source>
        <dbReference type="SAM" id="MobiDB-lite"/>
    </source>
</evidence>
<evidence type="ECO:0000256" key="2">
    <source>
        <dbReference type="ARBA" id="ARBA00022490"/>
    </source>
</evidence>
<protein>
    <submittedName>
        <fullName evidence="6">Putative leucine rich repeat domain-containing protein</fullName>
    </submittedName>
</protein>
<feature type="compositionally biased region" description="Polar residues" evidence="5">
    <location>
        <begin position="712"/>
        <end position="721"/>
    </location>
</feature>
<keyword evidence="3" id="KW-0433">Leucine-rich repeat</keyword>
<dbReference type="AlphaFoldDB" id="A0A1W2TRM6"/>
<feature type="region of interest" description="Disordered" evidence="5">
    <location>
        <begin position="712"/>
        <end position="732"/>
    </location>
</feature>
<evidence type="ECO:0000313" key="6">
    <source>
        <dbReference type="EMBL" id="GAP91129.1"/>
    </source>
</evidence>
<dbReference type="FunFam" id="3.80.10.10:FF:000273">
    <property type="entry name" value="Leucine Rich Repeat domain protein"/>
    <property type="match status" value="1"/>
</dbReference>
<dbReference type="STRING" id="77044.A0A1W2TRM6"/>
<comment type="subcellular location">
    <subcellularLocation>
        <location evidence="1">Cytoplasm</location>
    </subcellularLocation>
</comment>
<feature type="region of interest" description="Disordered" evidence="5">
    <location>
        <begin position="365"/>
        <end position="421"/>
    </location>
</feature>
<dbReference type="SUPFAM" id="SSF52058">
    <property type="entry name" value="L domain-like"/>
    <property type="match status" value="1"/>
</dbReference>
<dbReference type="Gene3D" id="3.80.10.10">
    <property type="entry name" value="Ribonuclease Inhibitor"/>
    <property type="match status" value="2"/>
</dbReference>
<feature type="compositionally biased region" description="Low complexity" evidence="5">
    <location>
        <begin position="404"/>
        <end position="416"/>
    </location>
</feature>
<reference evidence="6" key="1">
    <citation type="submission" date="2016-03" db="EMBL/GenBank/DDBJ databases">
        <title>Draft genome sequence of Rosellinia necatrix.</title>
        <authorList>
            <person name="Kanematsu S."/>
        </authorList>
    </citation>
    <scope>NUCLEOTIDE SEQUENCE [LARGE SCALE GENOMIC DNA]</scope>
    <source>
        <strain evidence="6">W97</strain>
    </source>
</reference>